<feature type="region of interest" description="Disordered" evidence="5">
    <location>
        <begin position="179"/>
        <end position="207"/>
    </location>
</feature>
<evidence type="ECO:0000259" key="7">
    <source>
        <dbReference type="Pfam" id="PF25481"/>
    </source>
</evidence>
<proteinExistence type="predicted"/>
<feature type="compositionally biased region" description="Low complexity" evidence="5">
    <location>
        <begin position="1803"/>
        <end position="1830"/>
    </location>
</feature>
<feature type="compositionally biased region" description="Low complexity" evidence="5">
    <location>
        <begin position="1586"/>
        <end position="1600"/>
    </location>
</feature>
<dbReference type="EMBL" id="JALJOR010000002">
    <property type="protein sequence ID" value="KAK9824070.1"/>
    <property type="molecule type" value="Genomic_DNA"/>
</dbReference>
<dbReference type="InterPro" id="IPR057974">
    <property type="entry name" value="NUA/TPR/MLP1-2-like_dom"/>
</dbReference>
<feature type="compositionally biased region" description="Pro residues" evidence="5">
    <location>
        <begin position="1633"/>
        <end position="1642"/>
    </location>
</feature>
<feature type="region of interest" description="Disordered" evidence="5">
    <location>
        <begin position="1562"/>
        <end position="1600"/>
    </location>
</feature>
<feature type="coiled-coil region" evidence="4">
    <location>
        <begin position="620"/>
        <end position="882"/>
    </location>
</feature>
<feature type="domain" description="Nucleoprotein TPR/MLP1-2" evidence="6">
    <location>
        <begin position="1008"/>
        <end position="1135"/>
    </location>
</feature>
<feature type="compositionally biased region" description="Basic and acidic residues" evidence="5">
    <location>
        <begin position="179"/>
        <end position="189"/>
    </location>
</feature>
<evidence type="ECO:0008006" key="11">
    <source>
        <dbReference type="Google" id="ProtNLM"/>
    </source>
</evidence>
<feature type="compositionally biased region" description="Low complexity" evidence="5">
    <location>
        <begin position="1623"/>
        <end position="1632"/>
    </location>
</feature>
<evidence type="ECO:0000256" key="2">
    <source>
        <dbReference type="ARBA" id="ARBA00023054"/>
    </source>
</evidence>
<feature type="compositionally biased region" description="Acidic residues" evidence="5">
    <location>
        <begin position="1746"/>
        <end position="1764"/>
    </location>
</feature>
<dbReference type="PANTHER" id="PTHR18898">
    <property type="entry name" value="NUCLEOPROTEIN TPR-RELATED"/>
    <property type="match status" value="1"/>
</dbReference>
<evidence type="ECO:0000256" key="3">
    <source>
        <dbReference type="ARBA" id="ARBA00023242"/>
    </source>
</evidence>
<feature type="coiled-coil region" evidence="4">
    <location>
        <begin position="392"/>
        <end position="468"/>
    </location>
</feature>
<keyword evidence="2 4" id="KW-0175">Coiled coil</keyword>
<dbReference type="Pfam" id="PF25481">
    <property type="entry name" value="Nucleoprot-TPR"/>
    <property type="match status" value="1"/>
</dbReference>
<evidence type="ECO:0000313" key="9">
    <source>
        <dbReference type="EMBL" id="KAK9824070.1"/>
    </source>
</evidence>
<keyword evidence="3" id="KW-0539">Nucleus</keyword>
<dbReference type="InterPro" id="IPR057577">
    <property type="entry name" value="Nucleoprot-TPR/MLP1_dom"/>
</dbReference>
<protein>
    <recommendedName>
        <fullName evidence="11">Nucleoprotein TPR</fullName>
    </recommendedName>
</protein>
<dbReference type="GO" id="GO:0006606">
    <property type="term" value="P:protein import into nucleus"/>
    <property type="evidence" value="ECO:0007669"/>
    <property type="project" value="InterPro"/>
</dbReference>
<dbReference type="GO" id="GO:0017056">
    <property type="term" value="F:structural constituent of nuclear pore"/>
    <property type="evidence" value="ECO:0007669"/>
    <property type="project" value="TreeGrafter"/>
</dbReference>
<accession>A0AAW1QRJ9</accession>
<feature type="coiled-coil region" evidence="4">
    <location>
        <begin position="266"/>
        <end position="297"/>
    </location>
</feature>
<name>A0AAW1QRJ9_9CHLO</name>
<feature type="domain" description="Nucleoprotein TPR/MPL1" evidence="7">
    <location>
        <begin position="151"/>
        <end position="225"/>
    </location>
</feature>
<dbReference type="Pfam" id="PF25785">
    <property type="entry name" value="TPR"/>
    <property type="match status" value="1"/>
</dbReference>
<feature type="compositionally biased region" description="Basic and acidic residues" evidence="5">
    <location>
        <begin position="1696"/>
        <end position="1705"/>
    </location>
</feature>
<dbReference type="Proteomes" id="UP001489004">
    <property type="component" value="Unassembled WGS sequence"/>
</dbReference>
<evidence type="ECO:0000256" key="1">
    <source>
        <dbReference type="ARBA" id="ARBA00004123"/>
    </source>
</evidence>
<evidence type="ECO:0000256" key="5">
    <source>
        <dbReference type="SAM" id="MobiDB-lite"/>
    </source>
</evidence>
<evidence type="ECO:0000256" key="4">
    <source>
        <dbReference type="SAM" id="Coils"/>
    </source>
</evidence>
<dbReference type="GO" id="GO:0006406">
    <property type="term" value="P:mRNA export from nucleus"/>
    <property type="evidence" value="ECO:0007669"/>
    <property type="project" value="TreeGrafter"/>
</dbReference>
<feature type="coiled-coil region" evidence="4">
    <location>
        <begin position="557"/>
        <end position="588"/>
    </location>
</feature>
<dbReference type="InterPro" id="IPR012929">
    <property type="entry name" value="Nucleoprot-TPR/MLP1-2_dom"/>
</dbReference>
<gene>
    <name evidence="9" type="ORF">WJX72_007533</name>
</gene>
<dbReference type="Pfam" id="PF07926">
    <property type="entry name" value="TPR_MLP1_2"/>
    <property type="match status" value="1"/>
</dbReference>
<evidence type="ECO:0000313" key="10">
    <source>
        <dbReference type="Proteomes" id="UP001489004"/>
    </source>
</evidence>
<evidence type="ECO:0000259" key="6">
    <source>
        <dbReference type="Pfam" id="PF07926"/>
    </source>
</evidence>
<reference evidence="9 10" key="1">
    <citation type="journal article" date="2024" name="Nat. Commun.">
        <title>Phylogenomics reveals the evolutionary origins of lichenization in chlorophyte algae.</title>
        <authorList>
            <person name="Puginier C."/>
            <person name="Libourel C."/>
            <person name="Otte J."/>
            <person name="Skaloud P."/>
            <person name="Haon M."/>
            <person name="Grisel S."/>
            <person name="Petersen M."/>
            <person name="Berrin J.G."/>
            <person name="Delaux P.M."/>
            <person name="Dal Grande F."/>
            <person name="Keller J."/>
        </authorList>
    </citation>
    <scope>NUCLEOTIDE SEQUENCE [LARGE SCALE GENOMIC DNA]</scope>
    <source>
        <strain evidence="9 10">SAG 2043</strain>
    </source>
</reference>
<feature type="region of interest" description="Disordered" evidence="5">
    <location>
        <begin position="327"/>
        <end position="352"/>
    </location>
</feature>
<dbReference type="PANTHER" id="PTHR18898:SF2">
    <property type="entry name" value="NUCLEOPROTEIN TPR"/>
    <property type="match status" value="1"/>
</dbReference>
<dbReference type="Gene3D" id="1.10.287.1490">
    <property type="match status" value="1"/>
</dbReference>
<feature type="coiled-coil region" evidence="4">
    <location>
        <begin position="1169"/>
        <end position="1551"/>
    </location>
</feature>
<comment type="subcellular location">
    <subcellularLocation>
        <location evidence="1">Nucleus</location>
    </subcellularLocation>
</comment>
<evidence type="ECO:0000259" key="8">
    <source>
        <dbReference type="Pfam" id="PF25785"/>
    </source>
</evidence>
<sequence length="1845" mass="200832">MADARVRQLEEQLSTCQAQARAAAIDAEQANQIVEQRYAALAGQIADVQGNNDKLHTESTKLKEDLEAAQSATKAVKAQLSEKDAAFVRKAAEHEAVLADKRTLNAVLERREQELERTKQELAQAMDKAAQLRLGRATLDAEVQEAKAGRARAQMAATRLEQQQQNLQREVDQLSAELDRRSKQLHEARTQASTQASELAGERDEARRRCQKLEASVGQLKERLTQEKQVVEESLQHVKECREECASKVAHFEQELATSGKLVTMYKEAAEQRKSKCEELEGLVRELRQHMEAAAATHKAALEAADAACMAAEQKAARAHQAHRLEGPDADLNGSKASTPAAQKPSASPGLSEFSSMTELYSLYVETAEKLRQAMLKNREREIMVDQLVASIESKAVEVKQQQTEHERLKEAYTQVYAHLDAATDEKAVMQARVEQLEAQASRDARQHKSLEQQLHDQGQQVAVLLNEVQHLKLGRGQATMQQANSPGQLRTAGAVISQQLLAFRDIEELQTRNRQLLALARSLGEELERSPASIRAELAAEHQKQLNAKDDRITYLEAQQERIAALMDQLKRQRDTYRRLVQEAAGDPGRAAAWAAEQGILAPASQNTPVTSNGQAVEASKWEARCAHLAQELQVAKEELGRLLDMLRGEAKAAGEDARAARAEASTIRADVDIERNRNRSLLNQLQDVQKTLKDRDAASAALQASKSELERRLGEVQASSQQANERCWSLQARIAALEAQNSLLEADKQRTLAQVNSLTDDKQLLAAQLASCQKELSSMEEQYGRERSRLRDELERAQQEAAQAQAQLRSERDRAGDMVSAATETAKFSERASALEREVAQLRQTRDQAERRATAAEARLDLVGQQLQKAEARAALLESQLQARAASSSGSGAEAPAARRGAELAGEVALLTAQLKEAQAAAAAARAHTEQYKELAHASDEALKTAQGEFDKCKEAADARASAAEQEVRRLEQRVRQADQQASDAKQARRRLEVELETVRSQTSAELQAMQAQLAAGSKERGSLEARVAGLLADVQRLEGKAQDAKKAYEQQVLDHAATVKSLNLAEEARQATQAQLDGAVKQAEQARAAQVETTRQMEAERAELQDKLAGAIRQGEALAAQNRLLHDRLEQLAAQQADQGPGPQDGSLAEVVRYLRHEKDVADTQLALARQQKDRLAASLAAAEREAAAARGQLAAEVERAKAGVSSQEEQEALLHKLEAYNIMRESNVTLRTENEELKKESSRLRQAARDAEVARAPLEARCNRLEAEIANKDEEVKTAAEQASLWQKRFQQTLQRYQTVDLEEYQRVSAERDELAAKQAELRSQLQAAQQELETNKAAAASLQGLQQELAAKEAELSRAKSQEQVAKKHISQVYNPDKKGLSVWKAEMAALQKQAEELQQAKQAATTSHQQLQEAVKAQAAAGQQVSRVLAELAGVRQQLAAQKAQQEQAAAAAQADCQRVLEERRVVAQAALAAAAEAHRQELAAQQEALKQTQVELEKTRLKHSKLSGFLNKSVETRNKQEQEVERLRGQIAALQAANHANEAQEQEETAALPTASMHPATGPEGMDQSDLDLEMSTQPLAEPEAAPAAPCDAGPALVPTMSALSAVEVLREQALQAAQARTAPPLQEPPGPEPDVAPASVVIAPAHQQRLPDTIHPEHTPAADTQPEANMEAEGPAAKRAVAFTPDEPPTKRARTEDDRADDEAAPEAEPAPAAEAGQAQLVQPISPPAVISAGAADAEGDLAVEGQEEEDGEGMEGDSKPSAEESQAPRKRVPIQWAGPPKDAQPQPASPLPAAPAARAAGTTRGRGGPAARARGGRLPPRGRAKKVDGPPKPNAG</sequence>
<organism evidence="9 10">
    <name type="scientific">[Myrmecia] bisecta</name>
    <dbReference type="NCBI Taxonomy" id="41462"/>
    <lineage>
        <taxon>Eukaryota</taxon>
        <taxon>Viridiplantae</taxon>
        <taxon>Chlorophyta</taxon>
        <taxon>core chlorophytes</taxon>
        <taxon>Trebouxiophyceae</taxon>
        <taxon>Trebouxiales</taxon>
        <taxon>Trebouxiaceae</taxon>
        <taxon>Myrmecia</taxon>
    </lineage>
</organism>
<feature type="coiled-coil region" evidence="4">
    <location>
        <begin position="910"/>
        <end position="1004"/>
    </location>
</feature>
<feature type="domain" description="NUA/TPR/MLP1-2-like" evidence="8">
    <location>
        <begin position="434"/>
        <end position="530"/>
    </location>
</feature>
<keyword evidence="10" id="KW-1185">Reference proteome</keyword>
<feature type="region of interest" description="Disordered" evidence="5">
    <location>
        <begin position="1623"/>
        <end position="1845"/>
    </location>
</feature>
<feature type="compositionally biased region" description="Low complexity" evidence="5">
    <location>
        <begin position="1715"/>
        <end position="1724"/>
    </location>
</feature>
<comment type="caution">
    <text evidence="9">The sequence shown here is derived from an EMBL/GenBank/DDBJ whole genome shotgun (WGS) entry which is preliminary data.</text>
</comment>
<dbReference type="GO" id="GO:0005643">
    <property type="term" value="C:nuclear pore"/>
    <property type="evidence" value="ECO:0007669"/>
    <property type="project" value="TreeGrafter"/>
</dbReference>
<feature type="coiled-coil region" evidence="4">
    <location>
        <begin position="1030"/>
        <end position="1117"/>
    </location>
</feature>